<sequence>MDMEVPRDHSYSMFRQKTKTYCREVESGSIEDGTFLPINPYHLRRASGAYQFGNLVEKGRKSHNADRICVHEKIKD</sequence>
<evidence type="ECO:0000313" key="1">
    <source>
        <dbReference type="EMBL" id="KAK6361521.1"/>
    </source>
</evidence>
<accession>A0AAV9VK06</accession>
<dbReference type="Proteomes" id="UP001373714">
    <property type="component" value="Unassembled WGS sequence"/>
</dbReference>
<gene>
    <name evidence="1" type="ORF">TWF730_005241</name>
</gene>
<dbReference type="AlphaFoldDB" id="A0AAV9VK06"/>
<protein>
    <submittedName>
        <fullName evidence="1">Uncharacterized protein</fullName>
    </submittedName>
</protein>
<name>A0AAV9VK06_9PEZI</name>
<comment type="caution">
    <text evidence="1">The sequence shown here is derived from an EMBL/GenBank/DDBJ whole genome shotgun (WGS) entry which is preliminary data.</text>
</comment>
<organism evidence="1 2">
    <name type="scientific">Orbilia blumenaviensis</name>
    <dbReference type="NCBI Taxonomy" id="1796055"/>
    <lineage>
        <taxon>Eukaryota</taxon>
        <taxon>Fungi</taxon>
        <taxon>Dikarya</taxon>
        <taxon>Ascomycota</taxon>
        <taxon>Pezizomycotina</taxon>
        <taxon>Orbiliomycetes</taxon>
        <taxon>Orbiliales</taxon>
        <taxon>Orbiliaceae</taxon>
        <taxon>Orbilia</taxon>
    </lineage>
</organism>
<proteinExistence type="predicted"/>
<keyword evidence="2" id="KW-1185">Reference proteome</keyword>
<evidence type="ECO:0000313" key="2">
    <source>
        <dbReference type="Proteomes" id="UP001373714"/>
    </source>
</evidence>
<reference evidence="1 2" key="1">
    <citation type="submission" date="2019-10" db="EMBL/GenBank/DDBJ databases">
        <authorList>
            <person name="Palmer J.M."/>
        </authorList>
    </citation>
    <scope>NUCLEOTIDE SEQUENCE [LARGE SCALE GENOMIC DNA]</scope>
    <source>
        <strain evidence="1 2">TWF730</strain>
    </source>
</reference>
<dbReference type="EMBL" id="JAVHNS010000002">
    <property type="protein sequence ID" value="KAK6361521.1"/>
    <property type="molecule type" value="Genomic_DNA"/>
</dbReference>